<comment type="subcellular location">
    <subcellularLocation>
        <location evidence="7">Cytoplasm</location>
    </subcellularLocation>
</comment>
<evidence type="ECO:0000313" key="9">
    <source>
        <dbReference type="EMBL" id="OOQ60826.1"/>
    </source>
</evidence>
<evidence type="ECO:0000256" key="1">
    <source>
        <dbReference type="ARBA" id="ARBA00004811"/>
    </source>
</evidence>
<feature type="binding site" evidence="7">
    <location>
        <position position="190"/>
    </location>
    <ligand>
        <name>3-phosphoshikimate</name>
        <dbReference type="ChEBI" id="CHEBI:145989"/>
    </ligand>
</feature>
<feature type="binding site" evidence="7">
    <location>
        <position position="114"/>
    </location>
    <ligand>
        <name>phosphoenolpyruvate</name>
        <dbReference type="ChEBI" id="CHEBI:58702"/>
    </ligand>
</feature>
<evidence type="ECO:0000256" key="2">
    <source>
        <dbReference type="ARBA" id="ARBA00009948"/>
    </source>
</evidence>
<comment type="similarity">
    <text evidence="2 7">Belongs to the EPSP synthase family.</text>
</comment>
<comment type="pathway">
    <text evidence="1 7">Metabolic intermediate biosynthesis; chorismate biosynthesis; chorismate from D-erythrose 4-phosphate and phosphoenolpyruvate: step 6/7.</text>
</comment>
<dbReference type="GO" id="GO:0008652">
    <property type="term" value="P:amino acid biosynthetic process"/>
    <property type="evidence" value="ECO:0007669"/>
    <property type="project" value="UniProtKB-KW"/>
</dbReference>
<reference evidence="9 10" key="1">
    <citation type="submission" date="2016-07" db="EMBL/GenBank/DDBJ databases">
        <title>Genomic analysis of zinc-resistant bacterium Mucilaginibacter pedocola TBZ30.</title>
        <authorList>
            <person name="Huang J."/>
            <person name="Tang J."/>
        </authorList>
    </citation>
    <scope>NUCLEOTIDE SEQUENCE [LARGE SCALE GENOMIC DNA]</scope>
    <source>
        <strain evidence="9 10">TBZ30</strain>
    </source>
</reference>
<dbReference type="UniPathway" id="UPA00053">
    <property type="reaction ID" value="UER00089"/>
</dbReference>
<keyword evidence="4 7" id="KW-0808">Transferase</keyword>
<feature type="domain" description="Enolpyruvate transferase" evidence="8">
    <location>
        <begin position="10"/>
        <end position="442"/>
    </location>
</feature>
<feature type="binding site" evidence="7">
    <location>
        <position position="408"/>
    </location>
    <ligand>
        <name>phosphoenolpyruvate</name>
        <dbReference type="ChEBI" id="CHEBI:58702"/>
    </ligand>
</feature>
<dbReference type="OrthoDB" id="9809920at2"/>
<dbReference type="PANTHER" id="PTHR21090">
    <property type="entry name" value="AROM/DEHYDROQUINATE SYNTHASE"/>
    <property type="match status" value="1"/>
</dbReference>
<dbReference type="EC" id="2.5.1.19" evidence="7"/>
<dbReference type="Pfam" id="PF00275">
    <property type="entry name" value="EPSP_synthase"/>
    <property type="match status" value="1"/>
</dbReference>
<dbReference type="NCBIfam" id="TIGR01356">
    <property type="entry name" value="aroA"/>
    <property type="match status" value="1"/>
</dbReference>
<gene>
    <name evidence="7" type="primary">aroA</name>
    <name evidence="9" type="ORF">BC343_22935</name>
</gene>
<evidence type="ECO:0000256" key="7">
    <source>
        <dbReference type="HAMAP-Rule" id="MF_00210"/>
    </source>
</evidence>
<evidence type="ECO:0000256" key="5">
    <source>
        <dbReference type="ARBA" id="ARBA00023141"/>
    </source>
</evidence>
<dbReference type="EMBL" id="MBTF01000004">
    <property type="protein sequence ID" value="OOQ60826.1"/>
    <property type="molecule type" value="Genomic_DNA"/>
</dbReference>
<keyword evidence="10" id="KW-1185">Reference proteome</keyword>
<dbReference type="Gene3D" id="3.65.10.10">
    <property type="entry name" value="Enolpyruvate transferase domain"/>
    <property type="match status" value="2"/>
</dbReference>
<dbReference type="PIRSF" id="PIRSF000505">
    <property type="entry name" value="EPSPS"/>
    <property type="match status" value="1"/>
</dbReference>
<dbReference type="RefSeq" id="WP_078347146.1">
    <property type="nucleotide sequence ID" value="NZ_MBTF01000004.1"/>
</dbReference>
<evidence type="ECO:0000256" key="6">
    <source>
        <dbReference type="ARBA" id="ARBA00044633"/>
    </source>
</evidence>
<comment type="caution">
    <text evidence="9">The sequence shown here is derived from an EMBL/GenBank/DDBJ whole genome shotgun (WGS) entry which is preliminary data.</text>
</comment>
<dbReference type="PROSITE" id="PS00885">
    <property type="entry name" value="EPSP_SYNTHASE_2"/>
    <property type="match status" value="1"/>
</dbReference>
<comment type="function">
    <text evidence="7">Catalyzes the transfer of the enolpyruvyl moiety of phosphoenolpyruvate (PEP) to the 5-hydroxyl of shikimate-3-phosphate (S3P) to produce enolpyruvyl shikimate-3-phosphate and inorganic phosphate.</text>
</comment>
<evidence type="ECO:0000259" key="8">
    <source>
        <dbReference type="Pfam" id="PF00275"/>
    </source>
</evidence>
<dbReference type="InterPro" id="IPR013792">
    <property type="entry name" value="RNA3'P_cycl/enolpyr_Trfase_a/b"/>
</dbReference>
<keyword evidence="5 7" id="KW-0057">Aromatic amino acid biosynthesis</keyword>
<proteinExistence type="inferred from homology"/>
<dbReference type="HAMAP" id="MF_00210">
    <property type="entry name" value="EPSP_synth"/>
    <property type="match status" value="1"/>
</dbReference>
<feature type="binding site" evidence="7">
    <location>
        <position position="364"/>
    </location>
    <ligand>
        <name>phosphoenolpyruvate</name>
        <dbReference type="ChEBI" id="CHEBI:58702"/>
    </ligand>
</feature>
<dbReference type="STRING" id="1792845.BC343_22935"/>
<feature type="binding site" evidence="7">
    <location>
        <position position="333"/>
    </location>
    <ligand>
        <name>3-phosphoshikimate</name>
        <dbReference type="ChEBI" id="CHEBI:145989"/>
    </ligand>
</feature>
<feature type="binding site" evidence="7">
    <location>
        <position position="433"/>
    </location>
    <ligand>
        <name>phosphoenolpyruvate</name>
        <dbReference type="ChEBI" id="CHEBI:58702"/>
    </ligand>
</feature>
<dbReference type="SUPFAM" id="SSF55205">
    <property type="entry name" value="EPT/RTPC-like"/>
    <property type="match status" value="1"/>
</dbReference>
<comment type="subunit">
    <text evidence="7">Monomer.</text>
</comment>
<dbReference type="InterPro" id="IPR006264">
    <property type="entry name" value="EPSP_synthase"/>
</dbReference>
<dbReference type="AlphaFoldDB" id="A0A1S9PIQ0"/>
<feature type="binding site" evidence="7">
    <location>
        <position position="360"/>
    </location>
    <ligand>
        <name>3-phosphoshikimate</name>
        <dbReference type="ChEBI" id="CHEBI:145989"/>
    </ligand>
</feature>
<dbReference type="PANTHER" id="PTHR21090:SF5">
    <property type="entry name" value="PENTAFUNCTIONAL AROM POLYPEPTIDE"/>
    <property type="match status" value="1"/>
</dbReference>
<keyword evidence="7" id="KW-0963">Cytoplasm</keyword>
<protein>
    <recommendedName>
        <fullName evidence="7">3-phosphoshikimate 1-carboxyvinyltransferase</fullName>
        <ecNumber evidence="7">2.5.1.19</ecNumber>
    </recommendedName>
    <alternativeName>
        <fullName evidence="7">5-enolpyruvylshikimate-3-phosphate synthase</fullName>
        <shortName evidence="7">EPSP synthase</shortName>
        <shortName evidence="7">EPSPS</shortName>
    </alternativeName>
</protein>
<feature type="binding site" evidence="7">
    <location>
        <position position="142"/>
    </location>
    <ligand>
        <name>phosphoenolpyruvate</name>
        <dbReference type="ChEBI" id="CHEBI:58702"/>
    </ligand>
</feature>
<dbReference type="GO" id="GO:0009073">
    <property type="term" value="P:aromatic amino acid family biosynthetic process"/>
    <property type="evidence" value="ECO:0007669"/>
    <property type="project" value="UniProtKB-KW"/>
</dbReference>
<feature type="active site" description="Proton acceptor" evidence="7">
    <location>
        <position position="333"/>
    </location>
</feature>
<accession>A0A1S9PIQ0</accession>
<keyword evidence="3 7" id="KW-0028">Amino-acid biosynthesis</keyword>
<name>A0A1S9PIQ0_9SPHI</name>
<sequence>MKHNIILTKTGKSAKGTIQLTGSKSECNRALILEALGGGKVKVENISDAADAVLLAGILRKSEDESLKSKVESPQVVVGDDEVHEVEVIEDKLPASDSELPTQGLKTVDIGPAGTAMRFLTAYYAIGDQEVVLTGSERMKQRPIGLLVDALRALGAEIDYEEQEGYPPIKLKGSFEQRTRKISIKGNISSQYITALLLIAVKLPFGLELHIEGELTSRPYVEMTLAMLKEANILHTWEGNVISIPNQAFATTSLHIEPDWSAASYWYSIAALSDEAELFLPGLRSYSLQGDSVITEIMANFGITSQFKDGGVYLTKEVKPIGRKVFDMKECPDLAQTVVVVCAALGHEASFTGLETLKIKETDRILALQTELAKIGVKLIEDNEVYTLDCSQKQLPQRMFISTYHDHRMAMAFAPLAILIPELEVEDADVVEKSYPAFWTDLAKVGFNSSPLTP</sequence>
<dbReference type="GO" id="GO:0009423">
    <property type="term" value="P:chorismate biosynthetic process"/>
    <property type="evidence" value="ECO:0007669"/>
    <property type="project" value="UniProtKB-UniRule"/>
</dbReference>
<feature type="binding site" evidence="7">
    <location>
        <position position="24"/>
    </location>
    <ligand>
        <name>3-phosphoshikimate</name>
        <dbReference type="ChEBI" id="CHEBI:145989"/>
    </ligand>
</feature>
<comment type="caution">
    <text evidence="7">Lacks conserved residue(s) required for the propagation of feature annotation.</text>
</comment>
<evidence type="ECO:0000256" key="3">
    <source>
        <dbReference type="ARBA" id="ARBA00022605"/>
    </source>
</evidence>
<evidence type="ECO:0000313" key="10">
    <source>
        <dbReference type="Proteomes" id="UP000189739"/>
    </source>
</evidence>
<feature type="binding site" evidence="7">
    <location>
        <position position="217"/>
    </location>
    <ligand>
        <name>3-phosphoshikimate</name>
        <dbReference type="ChEBI" id="CHEBI:145989"/>
    </ligand>
</feature>
<comment type="catalytic activity">
    <reaction evidence="6">
        <text>3-phosphoshikimate + phosphoenolpyruvate = 5-O-(1-carboxyvinyl)-3-phosphoshikimate + phosphate</text>
        <dbReference type="Rhea" id="RHEA:21256"/>
        <dbReference type="ChEBI" id="CHEBI:43474"/>
        <dbReference type="ChEBI" id="CHEBI:57701"/>
        <dbReference type="ChEBI" id="CHEBI:58702"/>
        <dbReference type="ChEBI" id="CHEBI:145989"/>
        <dbReference type="EC" id="2.5.1.19"/>
    </reaction>
    <physiologicalReaction direction="left-to-right" evidence="6">
        <dbReference type="Rhea" id="RHEA:21257"/>
    </physiologicalReaction>
</comment>
<feature type="binding site" evidence="7">
    <location>
        <position position="189"/>
    </location>
    <ligand>
        <name>3-phosphoshikimate</name>
        <dbReference type="ChEBI" id="CHEBI:145989"/>
    </ligand>
</feature>
<dbReference type="InterPro" id="IPR023193">
    <property type="entry name" value="EPSP_synthase_CS"/>
</dbReference>
<dbReference type="CDD" id="cd01556">
    <property type="entry name" value="EPSP_synthase"/>
    <property type="match status" value="1"/>
</dbReference>
<feature type="binding site" evidence="7">
    <location>
        <position position="24"/>
    </location>
    <ligand>
        <name>phosphoenolpyruvate</name>
        <dbReference type="ChEBI" id="CHEBI:58702"/>
    </ligand>
</feature>
<dbReference type="Proteomes" id="UP000189739">
    <property type="component" value="Unassembled WGS sequence"/>
</dbReference>
<dbReference type="GO" id="GO:0003866">
    <property type="term" value="F:3-phosphoshikimate 1-carboxyvinyltransferase activity"/>
    <property type="evidence" value="ECO:0007669"/>
    <property type="project" value="UniProtKB-UniRule"/>
</dbReference>
<organism evidence="9 10">
    <name type="scientific">Mucilaginibacter pedocola</name>
    <dbReference type="NCBI Taxonomy" id="1792845"/>
    <lineage>
        <taxon>Bacteria</taxon>
        <taxon>Pseudomonadati</taxon>
        <taxon>Bacteroidota</taxon>
        <taxon>Sphingobacteriia</taxon>
        <taxon>Sphingobacteriales</taxon>
        <taxon>Sphingobacteriaceae</taxon>
        <taxon>Mucilaginibacter</taxon>
    </lineage>
</organism>
<evidence type="ECO:0000256" key="4">
    <source>
        <dbReference type="ARBA" id="ARBA00022679"/>
    </source>
</evidence>
<feature type="binding site" evidence="7">
    <location>
        <position position="25"/>
    </location>
    <ligand>
        <name>3-phosphoshikimate</name>
        <dbReference type="ChEBI" id="CHEBI:145989"/>
    </ligand>
</feature>
<feature type="binding site" evidence="7">
    <location>
        <position position="191"/>
    </location>
    <ligand>
        <name>phosphoenolpyruvate</name>
        <dbReference type="ChEBI" id="CHEBI:58702"/>
    </ligand>
</feature>
<feature type="binding site" evidence="7">
    <location>
        <position position="29"/>
    </location>
    <ligand>
        <name>3-phosphoshikimate</name>
        <dbReference type="ChEBI" id="CHEBI:145989"/>
    </ligand>
</feature>
<dbReference type="GO" id="GO:0005737">
    <property type="term" value="C:cytoplasm"/>
    <property type="evidence" value="ECO:0007669"/>
    <property type="project" value="UniProtKB-SubCell"/>
</dbReference>
<dbReference type="InterPro" id="IPR036968">
    <property type="entry name" value="Enolpyruvate_Tfrase_sf"/>
</dbReference>
<dbReference type="InterPro" id="IPR001986">
    <property type="entry name" value="Enolpyruvate_Tfrase_dom"/>
</dbReference>
<feature type="binding site" evidence="7">
    <location>
        <position position="191"/>
    </location>
    <ligand>
        <name>3-phosphoshikimate</name>
        <dbReference type="ChEBI" id="CHEBI:145989"/>
    </ligand>
</feature>